<dbReference type="Gene3D" id="1.20.1050.10">
    <property type="match status" value="1"/>
</dbReference>
<dbReference type="Gene3D" id="3.40.30.10">
    <property type="entry name" value="Glutaredoxin"/>
    <property type="match status" value="1"/>
</dbReference>
<name>A0AAE3N0V7_9HYPH</name>
<feature type="domain" description="GST N-terminal" evidence="2">
    <location>
        <begin position="1"/>
        <end position="91"/>
    </location>
</feature>
<dbReference type="PANTHER" id="PTHR44051:SF8">
    <property type="entry name" value="GLUTATHIONE S-TRANSFERASE GSTA"/>
    <property type="match status" value="1"/>
</dbReference>
<dbReference type="Pfam" id="PF00043">
    <property type="entry name" value="GST_C"/>
    <property type="match status" value="1"/>
</dbReference>
<dbReference type="SUPFAM" id="SSF52833">
    <property type="entry name" value="Thioredoxin-like"/>
    <property type="match status" value="1"/>
</dbReference>
<dbReference type="PANTHER" id="PTHR44051">
    <property type="entry name" value="GLUTATHIONE S-TRANSFERASE-RELATED"/>
    <property type="match status" value="1"/>
</dbReference>
<sequence>MLTIYGAYRSRATRTYWLAYELGLDFKSVPVLQARRLDNPLAADAPVNTLSPDFLKVNPMGQIPAIDDDGFVVFESLAINLHLAKKHGGPLAPATLEEDTLATMWSFFAVTSIETEALRISSAAASGTLDTDDGKAVIAAASRLLERPFKVLDAHLGKAGFIAADRFTVADINVAEIVRYAQPATALFDAFPNITAWLDAAQARPAFRKMWEVRAAEAA</sequence>
<dbReference type="Proteomes" id="UP001208771">
    <property type="component" value="Unassembled WGS sequence"/>
</dbReference>
<evidence type="ECO:0000256" key="1">
    <source>
        <dbReference type="RuleBase" id="RU003494"/>
    </source>
</evidence>
<dbReference type="PROSITE" id="PS50404">
    <property type="entry name" value="GST_NTER"/>
    <property type="match status" value="1"/>
</dbReference>
<evidence type="ECO:0000313" key="5">
    <source>
        <dbReference type="Proteomes" id="UP001208771"/>
    </source>
</evidence>
<dbReference type="CDD" id="cd03046">
    <property type="entry name" value="GST_N_GTT1_like"/>
    <property type="match status" value="1"/>
</dbReference>
<evidence type="ECO:0000259" key="3">
    <source>
        <dbReference type="PROSITE" id="PS50405"/>
    </source>
</evidence>
<comment type="similarity">
    <text evidence="1">Belongs to the GST superfamily.</text>
</comment>
<evidence type="ECO:0000313" key="4">
    <source>
        <dbReference type="EMBL" id="MCX8998539.1"/>
    </source>
</evidence>
<organism evidence="4 5">
    <name type="scientific">Ectorhizobium quercum</name>
    <dbReference type="NCBI Taxonomy" id="2965071"/>
    <lineage>
        <taxon>Bacteria</taxon>
        <taxon>Pseudomonadati</taxon>
        <taxon>Pseudomonadota</taxon>
        <taxon>Alphaproteobacteria</taxon>
        <taxon>Hyphomicrobiales</taxon>
        <taxon>Rhizobiaceae</taxon>
        <taxon>Ectorhizobium</taxon>
    </lineage>
</organism>
<accession>A0AAE3N0V7</accession>
<keyword evidence="5" id="KW-1185">Reference proteome</keyword>
<dbReference type="Pfam" id="PF02798">
    <property type="entry name" value="GST_N"/>
    <property type="match status" value="1"/>
</dbReference>
<dbReference type="InterPro" id="IPR010987">
    <property type="entry name" value="Glutathione-S-Trfase_C-like"/>
</dbReference>
<proteinExistence type="inferred from homology"/>
<dbReference type="AlphaFoldDB" id="A0AAE3N0V7"/>
<comment type="caution">
    <text evidence="4">The sequence shown here is derived from an EMBL/GenBank/DDBJ whole genome shotgun (WGS) entry which is preliminary data.</text>
</comment>
<dbReference type="InterPro" id="IPR040079">
    <property type="entry name" value="Glutathione_S-Trfase"/>
</dbReference>
<dbReference type="SFLD" id="SFLDS00019">
    <property type="entry name" value="Glutathione_Transferase_(cytos"/>
    <property type="match status" value="1"/>
</dbReference>
<dbReference type="PROSITE" id="PS50405">
    <property type="entry name" value="GST_CTER"/>
    <property type="match status" value="1"/>
</dbReference>
<gene>
    <name evidence="4" type="ORF">NOF55_15595</name>
</gene>
<protein>
    <submittedName>
        <fullName evidence="4">Glutathione S-transferase family protein</fullName>
    </submittedName>
</protein>
<dbReference type="InterPro" id="IPR004046">
    <property type="entry name" value="GST_C"/>
</dbReference>
<dbReference type="CDD" id="cd03207">
    <property type="entry name" value="GST_C_8"/>
    <property type="match status" value="1"/>
</dbReference>
<dbReference type="EMBL" id="JANFPI010000005">
    <property type="protein sequence ID" value="MCX8998539.1"/>
    <property type="molecule type" value="Genomic_DNA"/>
</dbReference>
<feature type="domain" description="GST C-terminal" evidence="3">
    <location>
        <begin position="95"/>
        <end position="219"/>
    </location>
</feature>
<dbReference type="InterPro" id="IPR004045">
    <property type="entry name" value="Glutathione_S-Trfase_N"/>
</dbReference>
<dbReference type="RefSeq" id="WP_306412325.1">
    <property type="nucleotide sequence ID" value="NZ_JANFPI010000005.1"/>
</dbReference>
<dbReference type="InterPro" id="IPR036282">
    <property type="entry name" value="Glutathione-S-Trfase_C_sf"/>
</dbReference>
<dbReference type="SUPFAM" id="SSF47616">
    <property type="entry name" value="GST C-terminal domain-like"/>
    <property type="match status" value="1"/>
</dbReference>
<dbReference type="InterPro" id="IPR036249">
    <property type="entry name" value="Thioredoxin-like_sf"/>
</dbReference>
<reference evidence="4" key="1">
    <citation type="submission" date="2022-07" db="EMBL/GenBank/DDBJ databases">
        <title>Ectorhizobium quercum gen.nov., sp. nov.</title>
        <authorList>
            <person name="Ma T."/>
            <person name="Li Y."/>
        </authorList>
    </citation>
    <scope>NUCLEOTIDE SEQUENCE</scope>
    <source>
        <strain evidence="4">BDR2-2</strain>
    </source>
</reference>
<dbReference type="SFLD" id="SFLDG00358">
    <property type="entry name" value="Main_(cytGST)"/>
    <property type="match status" value="1"/>
</dbReference>
<evidence type="ECO:0000259" key="2">
    <source>
        <dbReference type="PROSITE" id="PS50404"/>
    </source>
</evidence>